<feature type="region of interest" description="Disordered" evidence="9">
    <location>
        <begin position="209"/>
        <end position="233"/>
    </location>
</feature>
<keyword evidence="3" id="KW-0677">Repeat</keyword>
<dbReference type="GO" id="GO:0003677">
    <property type="term" value="F:DNA binding"/>
    <property type="evidence" value="ECO:0007669"/>
    <property type="project" value="UniProtKB-KW"/>
</dbReference>
<feature type="non-terminal residue" evidence="11">
    <location>
        <position position="686"/>
    </location>
</feature>
<dbReference type="PANTHER" id="PTHR24392">
    <property type="entry name" value="ZINC FINGER PROTEIN"/>
    <property type="match status" value="1"/>
</dbReference>
<dbReference type="InterPro" id="IPR013087">
    <property type="entry name" value="Znf_C2H2_type"/>
</dbReference>
<sequence length="686" mass="76033">MASLDQQDDKTVELILKSDPDSDDYVKEITDDPLLDEECPVSCPLPEQKSNAEPVTVPTPRKPKQMRKSFACTQCEEQFPTNKKMLVHMIKHSEKHEGPQYLCESCPSRFASEQHLNRHIAEKHRKRQPISGNLTYKYPCPGCKTGELPPTLLIADKANAMVNVVKKTQKIPHKCPYCVMEYAHRTKLLKHCKDKHKDKPIPYKYQKWKARESQKRELESNGGIPLPEKKPDQYGNPFPDKAISDAVTVSHSTPSHQNWIDLPINDEDTRHSLGSFMSDITPTTPHQPVPLHNSTQITASTPTDGGHFRAITTPTSDICKSELLEQNLVQDTLNSQSMPANPHSAFIQWSAHSSSTPDFRVIEETTSNSNSNSSSHHHQLSAPTCSSLISLDCHQSAPTDFLSNPRARNATFNGISLMSDNLIEEDSAQSAPPGFTFGPNFDPLEDVEHGSGSDQPVLQALSPQRTSRDDLLSQAFNSALNESALEDSISSDKKFNSAFPHLSFSDQSGLSNKTMSDSHDPQVHFETSNSSHSSVIYSQSSTIFMDPQQQMPAKIEIHEAPATQTVIGQLIQQPNGQIVLISNRNDLGSMMMNYGPALTLQPQQIRTIQAPVLAPQPDVPTRNRKRGNQRRTRASSRIANSSIGNRGKKILPKAAAPATVDFCSIQQAPTSQPAQFFIEHNGQAFP</sequence>
<dbReference type="PROSITE" id="PS00028">
    <property type="entry name" value="ZINC_FINGER_C2H2_1"/>
    <property type="match status" value="3"/>
</dbReference>
<keyword evidence="7" id="KW-0539">Nucleus</keyword>
<feature type="domain" description="C2H2-type" evidence="10">
    <location>
        <begin position="101"/>
        <end position="129"/>
    </location>
</feature>
<feature type="compositionally biased region" description="Basic residues" evidence="9">
    <location>
        <begin position="622"/>
        <end position="634"/>
    </location>
</feature>
<organism evidence="11">
    <name type="scientific">Oikopleura dioica</name>
    <name type="common">Tunicate</name>
    <dbReference type="NCBI Taxonomy" id="34765"/>
    <lineage>
        <taxon>Eukaryota</taxon>
        <taxon>Metazoa</taxon>
        <taxon>Chordata</taxon>
        <taxon>Tunicata</taxon>
        <taxon>Appendicularia</taxon>
        <taxon>Copelata</taxon>
        <taxon>Oikopleuridae</taxon>
        <taxon>Oikopleura</taxon>
    </lineage>
</organism>
<evidence type="ECO:0000256" key="3">
    <source>
        <dbReference type="ARBA" id="ARBA00022737"/>
    </source>
</evidence>
<dbReference type="AlphaFoldDB" id="E4YX96"/>
<keyword evidence="6" id="KW-0238">DNA-binding</keyword>
<evidence type="ECO:0000313" key="11">
    <source>
        <dbReference type="EMBL" id="CBY40079.1"/>
    </source>
</evidence>
<feature type="compositionally biased region" description="Basic and acidic residues" evidence="9">
    <location>
        <begin position="7"/>
        <end position="25"/>
    </location>
</feature>
<feature type="compositionally biased region" description="Polar residues" evidence="9">
    <location>
        <begin position="506"/>
        <end position="515"/>
    </location>
</feature>
<reference evidence="11" key="1">
    <citation type="journal article" date="2010" name="Science">
        <title>Plasticity of animal genome architecture unmasked by rapid evolution of a pelagic tunicate.</title>
        <authorList>
            <person name="Denoeud F."/>
            <person name="Henriet S."/>
            <person name="Mungpakdee S."/>
            <person name="Aury J.M."/>
            <person name="Da Silva C."/>
            <person name="Brinkmann H."/>
            <person name="Mikhaleva J."/>
            <person name="Olsen L.C."/>
            <person name="Jubin C."/>
            <person name="Canestro C."/>
            <person name="Bouquet J.M."/>
            <person name="Danks G."/>
            <person name="Poulain J."/>
            <person name="Campsteijn C."/>
            <person name="Adamski M."/>
            <person name="Cross I."/>
            <person name="Yadetie F."/>
            <person name="Muffato M."/>
            <person name="Louis A."/>
            <person name="Butcher S."/>
            <person name="Tsagkogeorga G."/>
            <person name="Konrad A."/>
            <person name="Singh S."/>
            <person name="Jensen M.F."/>
            <person name="Cong E.H."/>
            <person name="Eikeseth-Otteraa H."/>
            <person name="Noel B."/>
            <person name="Anthouard V."/>
            <person name="Porcel B.M."/>
            <person name="Kachouri-Lafond R."/>
            <person name="Nishino A."/>
            <person name="Ugolini M."/>
            <person name="Chourrout P."/>
            <person name="Nishida H."/>
            <person name="Aasland R."/>
            <person name="Huzurbazar S."/>
            <person name="Westhof E."/>
            <person name="Delsuc F."/>
            <person name="Lehrach H."/>
            <person name="Reinhardt R."/>
            <person name="Weissenbach J."/>
            <person name="Roy S.W."/>
            <person name="Artiguenave F."/>
            <person name="Postlethwait J.H."/>
            <person name="Manak J.R."/>
            <person name="Thompson E.M."/>
            <person name="Jaillon O."/>
            <person name="Du Pasquier L."/>
            <person name="Boudinot P."/>
            <person name="Liberles D.A."/>
            <person name="Volff J.N."/>
            <person name="Philippe H."/>
            <person name="Lenhard B."/>
            <person name="Roest Crollius H."/>
            <person name="Wincker P."/>
            <person name="Chourrout D."/>
        </authorList>
    </citation>
    <scope>NUCLEOTIDE SEQUENCE [LARGE SCALE GENOMIC DNA]</scope>
</reference>
<dbReference type="EMBL" id="FN655765">
    <property type="protein sequence ID" value="CBY40079.1"/>
    <property type="molecule type" value="Genomic_DNA"/>
</dbReference>
<dbReference type="InterPro" id="IPR036236">
    <property type="entry name" value="Znf_C2H2_sf"/>
</dbReference>
<comment type="subcellular location">
    <subcellularLocation>
        <location evidence="1">Nucleus</location>
    </subcellularLocation>
</comment>
<protein>
    <recommendedName>
        <fullName evidence="10">C2H2-type domain-containing protein</fullName>
    </recommendedName>
</protein>
<accession>E4YX96</accession>
<evidence type="ECO:0000256" key="1">
    <source>
        <dbReference type="ARBA" id="ARBA00004123"/>
    </source>
</evidence>
<dbReference type="Proteomes" id="UP000011014">
    <property type="component" value="Unassembled WGS sequence"/>
</dbReference>
<evidence type="ECO:0000259" key="10">
    <source>
        <dbReference type="PROSITE" id="PS50157"/>
    </source>
</evidence>
<evidence type="ECO:0000256" key="8">
    <source>
        <dbReference type="PROSITE-ProRule" id="PRU00042"/>
    </source>
</evidence>
<evidence type="ECO:0000256" key="7">
    <source>
        <dbReference type="ARBA" id="ARBA00023242"/>
    </source>
</evidence>
<feature type="compositionally biased region" description="Basic and acidic residues" evidence="9">
    <location>
        <begin position="209"/>
        <end position="219"/>
    </location>
</feature>
<feature type="region of interest" description="Disordered" evidence="9">
    <location>
        <begin position="506"/>
        <end position="530"/>
    </location>
</feature>
<evidence type="ECO:0000256" key="2">
    <source>
        <dbReference type="ARBA" id="ARBA00022723"/>
    </source>
</evidence>
<feature type="compositionally biased region" description="Polar residues" evidence="9">
    <location>
        <begin position="635"/>
        <end position="644"/>
    </location>
</feature>
<keyword evidence="5" id="KW-0862">Zinc</keyword>
<dbReference type="SMART" id="SM00355">
    <property type="entry name" value="ZnF_C2H2"/>
    <property type="match status" value="3"/>
</dbReference>
<keyword evidence="4 8" id="KW-0863">Zinc-finger</keyword>
<dbReference type="GO" id="GO:0005634">
    <property type="term" value="C:nucleus"/>
    <property type="evidence" value="ECO:0007669"/>
    <property type="project" value="UniProtKB-SubCell"/>
</dbReference>
<feature type="region of interest" description="Disordered" evidence="9">
    <location>
        <begin position="426"/>
        <end position="458"/>
    </location>
</feature>
<feature type="region of interest" description="Disordered" evidence="9">
    <location>
        <begin position="615"/>
        <end position="644"/>
    </location>
</feature>
<name>E4YX96_OIKDI</name>
<feature type="region of interest" description="Disordered" evidence="9">
    <location>
        <begin position="1"/>
        <end position="25"/>
    </location>
</feature>
<feature type="domain" description="C2H2-type" evidence="10">
    <location>
        <begin position="70"/>
        <end position="97"/>
    </location>
</feature>
<evidence type="ECO:0000256" key="9">
    <source>
        <dbReference type="SAM" id="MobiDB-lite"/>
    </source>
</evidence>
<dbReference type="Gene3D" id="3.30.160.60">
    <property type="entry name" value="Classic Zinc Finger"/>
    <property type="match status" value="1"/>
</dbReference>
<dbReference type="PROSITE" id="PS50157">
    <property type="entry name" value="ZINC_FINGER_C2H2_2"/>
    <property type="match status" value="2"/>
</dbReference>
<gene>
    <name evidence="11" type="ORF">GSOID_T00020688001</name>
</gene>
<evidence type="ECO:0000256" key="4">
    <source>
        <dbReference type="ARBA" id="ARBA00022771"/>
    </source>
</evidence>
<evidence type="ECO:0000256" key="6">
    <source>
        <dbReference type="ARBA" id="ARBA00023125"/>
    </source>
</evidence>
<dbReference type="GO" id="GO:0008270">
    <property type="term" value="F:zinc ion binding"/>
    <property type="evidence" value="ECO:0007669"/>
    <property type="project" value="UniProtKB-KW"/>
</dbReference>
<proteinExistence type="predicted"/>
<keyword evidence="2" id="KW-0479">Metal-binding</keyword>
<feature type="region of interest" description="Disordered" evidence="9">
    <location>
        <begin position="41"/>
        <end position="63"/>
    </location>
</feature>
<dbReference type="PANTHER" id="PTHR24392:SF31">
    <property type="entry name" value="C2H2-TYPE DOMAIN-CONTAINING PROTEIN"/>
    <property type="match status" value="1"/>
</dbReference>
<dbReference type="SUPFAM" id="SSF57667">
    <property type="entry name" value="beta-beta-alpha zinc fingers"/>
    <property type="match status" value="1"/>
</dbReference>
<evidence type="ECO:0000256" key="5">
    <source>
        <dbReference type="ARBA" id="ARBA00022833"/>
    </source>
</evidence>